<evidence type="ECO:0000256" key="3">
    <source>
        <dbReference type="ARBA" id="ARBA00023163"/>
    </source>
</evidence>
<gene>
    <name evidence="6" type="ORF">Prubr_74180</name>
</gene>
<dbReference type="InterPro" id="IPR011711">
    <property type="entry name" value="GntR_C"/>
</dbReference>
<evidence type="ECO:0000313" key="6">
    <source>
        <dbReference type="EMBL" id="BCJ70397.1"/>
    </source>
</evidence>
<dbReference type="InterPro" id="IPR036388">
    <property type="entry name" value="WH-like_DNA-bd_sf"/>
</dbReference>
<organism evidence="6 7">
    <name type="scientific">Polymorphospora rubra</name>
    <dbReference type="NCBI Taxonomy" id="338584"/>
    <lineage>
        <taxon>Bacteria</taxon>
        <taxon>Bacillati</taxon>
        <taxon>Actinomycetota</taxon>
        <taxon>Actinomycetes</taxon>
        <taxon>Micromonosporales</taxon>
        <taxon>Micromonosporaceae</taxon>
        <taxon>Polymorphospora</taxon>
    </lineage>
</organism>
<keyword evidence="1" id="KW-0805">Transcription regulation</keyword>
<dbReference type="AlphaFoldDB" id="A0A810NB01"/>
<dbReference type="InterPro" id="IPR036390">
    <property type="entry name" value="WH_DNA-bd_sf"/>
</dbReference>
<evidence type="ECO:0000256" key="2">
    <source>
        <dbReference type="ARBA" id="ARBA00023125"/>
    </source>
</evidence>
<dbReference type="SMART" id="SM00895">
    <property type="entry name" value="FCD"/>
    <property type="match status" value="1"/>
</dbReference>
<dbReference type="Gene3D" id="1.10.10.10">
    <property type="entry name" value="Winged helix-like DNA-binding domain superfamily/Winged helix DNA-binding domain"/>
    <property type="match status" value="1"/>
</dbReference>
<dbReference type="CDD" id="cd07377">
    <property type="entry name" value="WHTH_GntR"/>
    <property type="match status" value="1"/>
</dbReference>
<evidence type="ECO:0000259" key="4">
    <source>
        <dbReference type="SMART" id="SM00345"/>
    </source>
</evidence>
<dbReference type="GO" id="GO:0003700">
    <property type="term" value="F:DNA-binding transcription factor activity"/>
    <property type="evidence" value="ECO:0007669"/>
    <property type="project" value="InterPro"/>
</dbReference>
<dbReference type="GO" id="GO:0003677">
    <property type="term" value="F:DNA binding"/>
    <property type="evidence" value="ECO:0007669"/>
    <property type="project" value="UniProtKB-KW"/>
</dbReference>
<dbReference type="Pfam" id="PF07729">
    <property type="entry name" value="FCD"/>
    <property type="match status" value="1"/>
</dbReference>
<dbReference type="SMART" id="SM00345">
    <property type="entry name" value="HTH_GNTR"/>
    <property type="match status" value="1"/>
</dbReference>
<dbReference type="Pfam" id="PF00392">
    <property type="entry name" value="GntR"/>
    <property type="match status" value="1"/>
</dbReference>
<accession>A0A810NB01</accession>
<keyword evidence="2" id="KW-0238">DNA-binding</keyword>
<sequence length="240" mass="27262">MHPLWHLTFDTVTRVAERSKVHGVSHPQLSETVASLLRDRIMSGQLRPGERVRLEEVAEETGLSITPVREALLMLRAEDMVELQPRRGHVVAPLSRQDIMDVFGLQGDIAGELAARVAVDITPAQLDDLRQQHERLRRAAQARQISRVEQLEFEFHRSINRLADARKLSWLLRTVTRYTPSRFYAANAEWREAMVADHDALLSALEAHDPVTVRPVMARHFTDGAERLIKHLDGLGIWSG</sequence>
<dbReference type="InterPro" id="IPR008920">
    <property type="entry name" value="TF_FadR/GntR_C"/>
</dbReference>
<evidence type="ECO:0000313" key="7">
    <source>
        <dbReference type="Proteomes" id="UP000680866"/>
    </source>
</evidence>
<dbReference type="EMBL" id="AP023359">
    <property type="protein sequence ID" value="BCJ70397.1"/>
    <property type="molecule type" value="Genomic_DNA"/>
</dbReference>
<dbReference type="Proteomes" id="UP000680866">
    <property type="component" value="Chromosome"/>
</dbReference>
<dbReference type="SUPFAM" id="SSF46785">
    <property type="entry name" value="Winged helix' DNA-binding domain"/>
    <property type="match status" value="1"/>
</dbReference>
<name>A0A810NB01_9ACTN</name>
<dbReference type="SUPFAM" id="SSF48008">
    <property type="entry name" value="GntR ligand-binding domain-like"/>
    <property type="match status" value="1"/>
</dbReference>
<dbReference type="PANTHER" id="PTHR43537:SF24">
    <property type="entry name" value="GLUCONATE OPERON TRANSCRIPTIONAL REPRESSOR"/>
    <property type="match status" value="1"/>
</dbReference>
<dbReference type="InterPro" id="IPR000524">
    <property type="entry name" value="Tscrpt_reg_HTH_GntR"/>
</dbReference>
<proteinExistence type="predicted"/>
<protein>
    <submittedName>
        <fullName evidence="6">Putative GntR transcriptional regulatory protein</fullName>
    </submittedName>
</protein>
<feature type="domain" description="HTH gntR-type" evidence="4">
    <location>
        <begin position="33"/>
        <end position="91"/>
    </location>
</feature>
<keyword evidence="7" id="KW-1185">Reference proteome</keyword>
<evidence type="ECO:0000256" key="1">
    <source>
        <dbReference type="ARBA" id="ARBA00023015"/>
    </source>
</evidence>
<dbReference type="Gene3D" id="1.20.120.530">
    <property type="entry name" value="GntR ligand-binding domain-like"/>
    <property type="match status" value="1"/>
</dbReference>
<dbReference type="KEGG" id="pry:Prubr_74180"/>
<dbReference type="PANTHER" id="PTHR43537">
    <property type="entry name" value="TRANSCRIPTIONAL REGULATOR, GNTR FAMILY"/>
    <property type="match status" value="1"/>
</dbReference>
<reference evidence="6" key="1">
    <citation type="submission" date="2020-08" db="EMBL/GenBank/DDBJ databases">
        <title>Whole genome shotgun sequence of Polymorphospora rubra NBRC 101157.</title>
        <authorList>
            <person name="Komaki H."/>
            <person name="Tamura T."/>
        </authorList>
    </citation>
    <scope>NUCLEOTIDE SEQUENCE</scope>
    <source>
        <strain evidence="6">NBRC 101157</strain>
    </source>
</reference>
<keyword evidence="3" id="KW-0804">Transcription</keyword>
<feature type="domain" description="GntR C-terminal" evidence="5">
    <location>
        <begin position="101"/>
        <end position="223"/>
    </location>
</feature>
<evidence type="ECO:0000259" key="5">
    <source>
        <dbReference type="SMART" id="SM00895"/>
    </source>
</evidence>